<dbReference type="EMBL" id="RDQH01000339">
    <property type="protein sequence ID" value="RXH79954.1"/>
    <property type="molecule type" value="Genomic_DNA"/>
</dbReference>
<proteinExistence type="predicted"/>
<sequence>MAEDNKKMERSTEGAGHFGKKNLIPDGAFSPKSKYYLLLGNPIPTISGIEFLILRGTHETVHSA</sequence>
<name>A0A498ICY6_MALDO</name>
<reference evidence="2 3" key="1">
    <citation type="submission" date="2018-10" db="EMBL/GenBank/DDBJ databases">
        <title>A high-quality apple genome assembly.</title>
        <authorList>
            <person name="Hu J."/>
        </authorList>
    </citation>
    <scope>NUCLEOTIDE SEQUENCE [LARGE SCALE GENOMIC DNA]</scope>
    <source>
        <strain evidence="3">cv. HFTH1</strain>
        <tissue evidence="2">Young leaf</tissue>
    </source>
</reference>
<feature type="compositionally biased region" description="Basic and acidic residues" evidence="1">
    <location>
        <begin position="1"/>
        <end position="12"/>
    </location>
</feature>
<evidence type="ECO:0000313" key="3">
    <source>
        <dbReference type="Proteomes" id="UP000290289"/>
    </source>
</evidence>
<gene>
    <name evidence="2" type="ORF">DVH24_041101</name>
</gene>
<keyword evidence="3" id="KW-1185">Reference proteome</keyword>
<accession>A0A498ICY6</accession>
<dbReference type="Proteomes" id="UP000290289">
    <property type="component" value="Chromosome 13"/>
</dbReference>
<organism evidence="2 3">
    <name type="scientific">Malus domestica</name>
    <name type="common">Apple</name>
    <name type="synonym">Pyrus malus</name>
    <dbReference type="NCBI Taxonomy" id="3750"/>
    <lineage>
        <taxon>Eukaryota</taxon>
        <taxon>Viridiplantae</taxon>
        <taxon>Streptophyta</taxon>
        <taxon>Embryophyta</taxon>
        <taxon>Tracheophyta</taxon>
        <taxon>Spermatophyta</taxon>
        <taxon>Magnoliopsida</taxon>
        <taxon>eudicotyledons</taxon>
        <taxon>Gunneridae</taxon>
        <taxon>Pentapetalae</taxon>
        <taxon>rosids</taxon>
        <taxon>fabids</taxon>
        <taxon>Rosales</taxon>
        <taxon>Rosaceae</taxon>
        <taxon>Amygdaloideae</taxon>
        <taxon>Maleae</taxon>
        <taxon>Malus</taxon>
    </lineage>
</organism>
<feature type="region of interest" description="Disordered" evidence="1">
    <location>
        <begin position="1"/>
        <end position="26"/>
    </location>
</feature>
<evidence type="ECO:0000256" key="1">
    <source>
        <dbReference type="SAM" id="MobiDB-lite"/>
    </source>
</evidence>
<evidence type="ECO:0000313" key="2">
    <source>
        <dbReference type="EMBL" id="RXH79954.1"/>
    </source>
</evidence>
<protein>
    <submittedName>
        <fullName evidence="2">Uncharacterized protein</fullName>
    </submittedName>
</protein>
<comment type="caution">
    <text evidence="2">The sequence shown here is derived from an EMBL/GenBank/DDBJ whole genome shotgun (WGS) entry which is preliminary data.</text>
</comment>
<dbReference type="AlphaFoldDB" id="A0A498ICY6"/>